<dbReference type="PRINTS" id="PR00738">
    <property type="entry name" value="GLHYDRLASE20"/>
</dbReference>
<dbReference type="PANTHER" id="PTHR22600">
    <property type="entry name" value="BETA-HEXOSAMINIDASE"/>
    <property type="match status" value="1"/>
</dbReference>
<comment type="similarity">
    <text evidence="2">Belongs to the glycosyl hydrolase 20 family.</text>
</comment>
<dbReference type="InterPro" id="IPR015882">
    <property type="entry name" value="HEX_bac_N"/>
</dbReference>
<dbReference type="OrthoDB" id="9763537at2"/>
<dbReference type="GO" id="GO:0005975">
    <property type="term" value="P:carbohydrate metabolic process"/>
    <property type="evidence" value="ECO:0007669"/>
    <property type="project" value="InterPro"/>
</dbReference>
<evidence type="ECO:0000313" key="10">
    <source>
        <dbReference type="Proteomes" id="UP000199050"/>
    </source>
</evidence>
<dbReference type="AlphaFoldDB" id="A0A1G9A565"/>
<dbReference type="InterPro" id="IPR015883">
    <property type="entry name" value="Glyco_hydro_20_cat"/>
</dbReference>
<dbReference type="InterPro" id="IPR017853">
    <property type="entry name" value="GH"/>
</dbReference>
<evidence type="ECO:0000256" key="5">
    <source>
        <dbReference type="ARBA" id="ARBA00023295"/>
    </source>
</evidence>
<sequence length="646" mass="72697">MPEICNLQLLPGPQTLTMSEGLFRIPLKSSIILPATQNRDILPAARRLQEAIGRILQLSLSLSVGIRSSVRPAASFCCNPLLPAQGYEITIAADGITITYSTPEGAYYAVATLQQILEQCGREVPCLFIRDQPDFAARGLMLDISRNKIPKLETLYKLIDLMSDLKFNQLQLYIEGSPFAYESFPQAWELETPVTGDEILLLDAYCRERYIELVPNQNSFGHMEHWLTRPEFNHLAEIPEGFMLPDHMYDHDLYPDGLFMQPGTFHTGNPEVLELLETMYDDLLPYFTSAQFNVGCDETYELGLGKSKALADSAGKGRLYLSFLLEIHKLVTARGKKMQFWGDIIIQHPELIPLLPKDIIAMEWGYSAEHPFEADTLKFREAQIPFYVCPGTSSWNSVTGRTDNMLANLRSAAVHGKENGAIGYLITDWGDFGHWQHLPVSYAGYVYGAALAWNVRNNLEADVAGYLNRSVFRDRSDKTGQLLLDLGNYYKMESGALRPNDSELSMLLRSRLDNMGIAQKLSPDQLDQLETYILGIENRLEELSPGCSDAGLVLQELANGIHFLKHAVQLARIKLQLAGEPDALNPAVIRRMIKDLDLLIHEYRGLWTRRNRPGGLEQSVSRLLRLRGEYEALLHSLPERPAAPSE</sequence>
<evidence type="ECO:0000259" key="7">
    <source>
        <dbReference type="Pfam" id="PF00728"/>
    </source>
</evidence>
<dbReference type="SUPFAM" id="SSF51445">
    <property type="entry name" value="(Trans)glycosidases"/>
    <property type="match status" value="1"/>
</dbReference>
<reference evidence="10" key="1">
    <citation type="submission" date="2016-10" db="EMBL/GenBank/DDBJ databases">
        <authorList>
            <person name="Varghese N."/>
            <person name="Submissions S."/>
        </authorList>
    </citation>
    <scope>NUCLEOTIDE SEQUENCE [LARGE SCALE GENOMIC DNA]</scope>
    <source>
        <strain evidence="10">CGMCC 1.11012</strain>
    </source>
</reference>
<evidence type="ECO:0000313" key="9">
    <source>
        <dbReference type="EMBL" id="SDK22453.1"/>
    </source>
</evidence>
<evidence type="ECO:0000256" key="6">
    <source>
        <dbReference type="PIRSR" id="PIRSR625705-1"/>
    </source>
</evidence>
<evidence type="ECO:0000259" key="8">
    <source>
        <dbReference type="Pfam" id="PF02838"/>
    </source>
</evidence>
<keyword evidence="4 9" id="KW-0378">Hydrolase</keyword>
<dbReference type="EMBL" id="FNDX01000035">
    <property type="protein sequence ID" value="SDK22453.1"/>
    <property type="molecule type" value="Genomic_DNA"/>
</dbReference>
<dbReference type="GO" id="GO:0030203">
    <property type="term" value="P:glycosaminoglycan metabolic process"/>
    <property type="evidence" value="ECO:0007669"/>
    <property type="project" value="TreeGrafter"/>
</dbReference>
<feature type="active site" description="Proton donor" evidence="6">
    <location>
        <position position="298"/>
    </location>
</feature>
<keyword evidence="10" id="KW-1185">Reference proteome</keyword>
<dbReference type="Pfam" id="PF02838">
    <property type="entry name" value="Glyco_hydro_20b"/>
    <property type="match status" value="1"/>
</dbReference>
<gene>
    <name evidence="9" type="ORF">SAMN05216192_13533</name>
</gene>
<dbReference type="Pfam" id="PF00728">
    <property type="entry name" value="Glyco_hydro_20"/>
    <property type="match status" value="1"/>
</dbReference>
<evidence type="ECO:0000256" key="1">
    <source>
        <dbReference type="ARBA" id="ARBA00001231"/>
    </source>
</evidence>
<organism evidence="9 10">
    <name type="scientific">Paenibacillus typhae</name>
    <dbReference type="NCBI Taxonomy" id="1174501"/>
    <lineage>
        <taxon>Bacteria</taxon>
        <taxon>Bacillati</taxon>
        <taxon>Bacillota</taxon>
        <taxon>Bacilli</taxon>
        <taxon>Bacillales</taxon>
        <taxon>Paenibacillaceae</taxon>
        <taxon>Paenibacillus</taxon>
    </lineage>
</organism>
<protein>
    <recommendedName>
        <fullName evidence="3">beta-N-acetylhexosaminidase</fullName>
        <ecNumber evidence="3">3.2.1.52</ecNumber>
    </recommendedName>
</protein>
<dbReference type="InterPro" id="IPR029018">
    <property type="entry name" value="Hex-like_dom2"/>
</dbReference>
<dbReference type="Proteomes" id="UP000199050">
    <property type="component" value="Unassembled WGS sequence"/>
</dbReference>
<feature type="domain" description="Glycoside hydrolase family 20 catalytic" evidence="7">
    <location>
        <begin position="135"/>
        <end position="366"/>
    </location>
</feature>
<dbReference type="PANTHER" id="PTHR22600:SF57">
    <property type="entry name" value="BETA-N-ACETYLHEXOSAMINIDASE"/>
    <property type="match status" value="1"/>
</dbReference>
<dbReference type="GO" id="GO:0004563">
    <property type="term" value="F:beta-N-acetylhexosaminidase activity"/>
    <property type="evidence" value="ECO:0007669"/>
    <property type="project" value="UniProtKB-EC"/>
</dbReference>
<evidence type="ECO:0000256" key="4">
    <source>
        <dbReference type="ARBA" id="ARBA00022801"/>
    </source>
</evidence>
<dbReference type="InterPro" id="IPR025705">
    <property type="entry name" value="Beta_hexosaminidase_sua/sub"/>
</dbReference>
<dbReference type="GO" id="GO:0016020">
    <property type="term" value="C:membrane"/>
    <property type="evidence" value="ECO:0007669"/>
    <property type="project" value="TreeGrafter"/>
</dbReference>
<accession>A0A1G9A565</accession>
<dbReference type="STRING" id="1174501.SAMN05216192_13533"/>
<name>A0A1G9A565_9BACL</name>
<evidence type="ECO:0000256" key="3">
    <source>
        <dbReference type="ARBA" id="ARBA00012663"/>
    </source>
</evidence>
<dbReference type="SUPFAM" id="SSF55545">
    <property type="entry name" value="beta-N-acetylhexosaminidase-like domain"/>
    <property type="match status" value="1"/>
</dbReference>
<feature type="domain" description="Beta-hexosaminidase bacterial type N-terminal" evidence="8">
    <location>
        <begin position="7"/>
        <end position="132"/>
    </location>
</feature>
<dbReference type="EC" id="3.2.1.52" evidence="3"/>
<dbReference type="RefSeq" id="WP_090717534.1">
    <property type="nucleotide sequence ID" value="NZ_CBCSKY010000039.1"/>
</dbReference>
<keyword evidence="5" id="KW-0326">Glycosidase</keyword>
<proteinExistence type="inferred from homology"/>
<evidence type="ECO:0000256" key="2">
    <source>
        <dbReference type="ARBA" id="ARBA00006285"/>
    </source>
</evidence>
<dbReference type="Gene3D" id="3.20.20.80">
    <property type="entry name" value="Glycosidases"/>
    <property type="match status" value="1"/>
</dbReference>
<dbReference type="Gene3D" id="3.30.379.10">
    <property type="entry name" value="Chitobiase/beta-hexosaminidase domain 2-like"/>
    <property type="match status" value="1"/>
</dbReference>
<dbReference type="CDD" id="cd06565">
    <property type="entry name" value="GH20_GcnA-like"/>
    <property type="match status" value="1"/>
</dbReference>
<comment type="catalytic activity">
    <reaction evidence="1">
        <text>Hydrolysis of terminal non-reducing N-acetyl-D-hexosamine residues in N-acetyl-beta-D-hexosaminides.</text>
        <dbReference type="EC" id="3.2.1.52"/>
    </reaction>
</comment>